<name>G9WMP8_9FIRM</name>
<dbReference type="InterPro" id="IPR036069">
    <property type="entry name" value="DUF34/NIF3_sf"/>
</dbReference>
<dbReference type="AlphaFoldDB" id="G9WMP8"/>
<dbReference type="PATRIC" id="fig|796943.3.peg.1028"/>
<feature type="binding site" evidence="4">
    <location>
        <position position="64"/>
    </location>
    <ligand>
        <name>a divalent metal cation</name>
        <dbReference type="ChEBI" id="CHEBI:60240"/>
        <label>2</label>
    </ligand>
</feature>
<evidence type="ECO:0000313" key="5">
    <source>
        <dbReference type="EMBL" id="EHL11801.1"/>
    </source>
</evidence>
<dbReference type="GO" id="GO:0046872">
    <property type="term" value="F:metal ion binding"/>
    <property type="evidence" value="ECO:0007669"/>
    <property type="project" value="UniProtKB-KW"/>
</dbReference>
<dbReference type="HOGENOM" id="CLU_037423_2_0_9"/>
<evidence type="ECO:0000256" key="1">
    <source>
        <dbReference type="ARBA" id="ARBA00006964"/>
    </source>
</evidence>
<feature type="binding site" evidence="4">
    <location>
        <position position="65"/>
    </location>
    <ligand>
        <name>a divalent metal cation</name>
        <dbReference type="ChEBI" id="CHEBI:60240"/>
        <label>1</label>
    </ligand>
</feature>
<feature type="binding site" evidence="4">
    <location>
        <position position="225"/>
    </location>
    <ligand>
        <name>a divalent metal cation</name>
        <dbReference type="ChEBI" id="CHEBI:60240"/>
        <label>1</label>
    </ligand>
</feature>
<evidence type="ECO:0000256" key="3">
    <source>
        <dbReference type="ARBA" id="ARBA00022723"/>
    </source>
</evidence>
<evidence type="ECO:0000256" key="2">
    <source>
        <dbReference type="ARBA" id="ARBA00022112"/>
    </source>
</evidence>
<dbReference type="Pfam" id="PF01784">
    <property type="entry name" value="DUF34_NIF3"/>
    <property type="match status" value="1"/>
</dbReference>
<feature type="binding site" evidence="4">
    <location>
        <position position="229"/>
    </location>
    <ligand>
        <name>a divalent metal cation</name>
        <dbReference type="ChEBI" id="CHEBI:60240"/>
        <label>1</label>
    </ligand>
</feature>
<evidence type="ECO:0000256" key="4">
    <source>
        <dbReference type="PIRSR" id="PIRSR602678-1"/>
    </source>
</evidence>
<dbReference type="InterPro" id="IPR002678">
    <property type="entry name" value="DUF34/NIF3"/>
</dbReference>
<protein>
    <recommendedName>
        <fullName evidence="2">GTP cyclohydrolase 1 type 2 homolog</fullName>
    </recommendedName>
</protein>
<dbReference type="PANTHER" id="PTHR13799:SF14">
    <property type="entry name" value="GTP CYCLOHYDROLASE 1 TYPE 2 HOMOLOG"/>
    <property type="match status" value="1"/>
</dbReference>
<feature type="binding site" evidence="4">
    <location>
        <position position="103"/>
    </location>
    <ligand>
        <name>a divalent metal cation</name>
        <dbReference type="ChEBI" id="CHEBI:60240"/>
        <label>1</label>
    </ligand>
</feature>
<keyword evidence="3 4" id="KW-0479">Metal-binding</keyword>
<dbReference type="RefSeq" id="WP_009534492.1">
    <property type="nucleotide sequence ID" value="NZ_KE148312.1"/>
</dbReference>
<dbReference type="GO" id="GO:0005737">
    <property type="term" value="C:cytoplasm"/>
    <property type="evidence" value="ECO:0007669"/>
    <property type="project" value="TreeGrafter"/>
</dbReference>
<dbReference type="Proteomes" id="UP000018461">
    <property type="component" value="Unassembled WGS sequence"/>
</dbReference>
<dbReference type="EMBL" id="AFZC02000003">
    <property type="protein sequence ID" value="EHL11801.1"/>
    <property type="molecule type" value="Genomic_DNA"/>
</dbReference>
<dbReference type="SUPFAM" id="SSF102705">
    <property type="entry name" value="NIF3 (NGG1p interacting factor 3)-like"/>
    <property type="match status" value="1"/>
</dbReference>
<accession>G9WMP8</accession>
<dbReference type="STRING" id="796943.HMPREF9625_00631"/>
<gene>
    <name evidence="5" type="ORF">HMPREF9625_00631</name>
</gene>
<dbReference type="Gene3D" id="3.40.1390.30">
    <property type="entry name" value="NIF3 (NGG1p interacting factor 3)-like"/>
    <property type="match status" value="2"/>
</dbReference>
<reference evidence="5" key="2">
    <citation type="submission" date="2013-03" db="EMBL/GenBank/DDBJ databases">
        <title>The Genome Sequence of Oribacterium sp. ACB1.</title>
        <authorList>
            <consortium name="The Broad Institute Genomics Platform"/>
            <consortium name="The Broad Institute Genome Sequencing Center for Infectious Disease"/>
            <person name="Earl A."/>
            <person name="Ward D."/>
            <person name="Feldgarden M."/>
            <person name="Gevers D."/>
            <person name="Sizova M."/>
            <person name="Hazen A."/>
            <person name="Epstein S."/>
            <person name="Walker B."/>
            <person name="Young S."/>
            <person name="Zeng Q."/>
            <person name="Gargeya S."/>
            <person name="Fitzgerald M."/>
            <person name="Haas B."/>
            <person name="Abouelleil A."/>
            <person name="Allen A.W."/>
            <person name="Alvarado L."/>
            <person name="Arachchi H.M."/>
            <person name="Berlin A.M."/>
            <person name="Chapman S.B."/>
            <person name="Gainer-Dewar J."/>
            <person name="Goldberg J."/>
            <person name="Griggs A."/>
            <person name="Gujja S."/>
            <person name="Hansen M."/>
            <person name="Howarth C."/>
            <person name="Imamovic A."/>
            <person name="Ireland A."/>
            <person name="Larimer J."/>
            <person name="McCowan C."/>
            <person name="Murphy C."/>
            <person name="Pearson M."/>
            <person name="Poon T.W."/>
            <person name="Priest M."/>
            <person name="Roberts A."/>
            <person name="Saif S."/>
            <person name="Shea T."/>
            <person name="Sisk P."/>
            <person name="Sykes S."/>
            <person name="Wortman J."/>
            <person name="Nusbaum C."/>
            <person name="Birren B."/>
        </authorList>
    </citation>
    <scope>NUCLEOTIDE SEQUENCE [LARGE SCALE GENOMIC DNA]</scope>
    <source>
        <strain evidence="5">ACB1</strain>
    </source>
</reference>
<evidence type="ECO:0000313" key="6">
    <source>
        <dbReference type="Proteomes" id="UP000018461"/>
    </source>
</evidence>
<dbReference type="FunFam" id="3.40.1390.30:FF:000001">
    <property type="entry name" value="GTP cyclohydrolase 1 type 2"/>
    <property type="match status" value="1"/>
</dbReference>
<comment type="similarity">
    <text evidence="1">Belongs to the GTP cyclohydrolase I type 2/NIF3 family.</text>
</comment>
<dbReference type="PANTHER" id="PTHR13799">
    <property type="entry name" value="NGG1 INTERACTING FACTOR 3"/>
    <property type="match status" value="1"/>
</dbReference>
<sequence>MQKEGLIQFLEELAPKNLAEDWDNVGLLLGKREGEVRRVYLCLDVDSFAVKKAIEEGCDFILSHHPFIFKGIKAVTGEDLQGNKIITLIENGISVFSMHTNFDSVKRGMADLVAEILEWKKEGVMEAVPSTMDGEEQGIGFYTHLDRSLSCADLARYVKEKCALPYIEYFDSGRTIRKIAVCPGSGKSFLPSLPSDVDAYISGDFGHHDAVDSMEKGLSLINAGHYGLEHFFVSYMSDLIRRHFPEIEIVEEEIRFPGKIC</sequence>
<comment type="caution">
    <text evidence="5">The sequence shown here is derived from an EMBL/GenBank/DDBJ whole genome shotgun (WGS) entry which is preliminary data.</text>
</comment>
<dbReference type="NCBIfam" id="TIGR00486">
    <property type="entry name" value="YbgI_SA1388"/>
    <property type="match status" value="1"/>
</dbReference>
<reference evidence="5" key="1">
    <citation type="submission" date="2011-08" db="EMBL/GenBank/DDBJ databases">
        <authorList>
            <consortium name="The Broad Institute Genome Sequencing Platform"/>
            <person name="Earl A."/>
            <person name="Ward D."/>
            <person name="Feldgarden M."/>
            <person name="Gevers D."/>
            <person name="Sizova M."/>
            <person name="Hazen A."/>
            <person name="Epstein S."/>
            <person name="Young S.K."/>
            <person name="Zeng Q."/>
            <person name="Gargeya S."/>
            <person name="Fitzgerald M."/>
            <person name="Haas B."/>
            <person name="Abouelleil A."/>
            <person name="Alvarado L."/>
            <person name="Arachchi H.M."/>
            <person name="Berlin A."/>
            <person name="Brown A."/>
            <person name="Chapman S.B."/>
            <person name="Chen Z."/>
            <person name="Dunbar C."/>
            <person name="Freedman E."/>
            <person name="Gearin G."/>
            <person name="Gellesch M."/>
            <person name="Goldberg J."/>
            <person name="Griggs A."/>
            <person name="Gujja S."/>
            <person name="Heiman D."/>
            <person name="Howarth C."/>
            <person name="Larson L."/>
            <person name="Lui A."/>
            <person name="MacDonald P.J.P."/>
            <person name="Montmayeur A."/>
            <person name="Murphy C."/>
            <person name="Neiman D."/>
            <person name="Pearson M."/>
            <person name="Priest M."/>
            <person name="Roberts A."/>
            <person name="Saif S."/>
            <person name="Shea T."/>
            <person name="Shenoy N."/>
            <person name="Sisk P."/>
            <person name="Stolte C."/>
            <person name="Sykes S."/>
            <person name="Wortman J."/>
            <person name="Nusbaum C."/>
            <person name="Birren B."/>
        </authorList>
    </citation>
    <scope>NUCLEOTIDE SEQUENCE</scope>
    <source>
        <strain evidence="5">ACB1</strain>
    </source>
</reference>
<keyword evidence="6" id="KW-1185">Reference proteome</keyword>
<proteinExistence type="inferred from homology"/>
<organism evidence="5 6">
    <name type="scientific">Oribacterium parvum ACB1</name>
    <dbReference type="NCBI Taxonomy" id="796943"/>
    <lineage>
        <taxon>Bacteria</taxon>
        <taxon>Bacillati</taxon>
        <taxon>Bacillota</taxon>
        <taxon>Clostridia</taxon>
        <taxon>Lachnospirales</taxon>
        <taxon>Lachnospiraceae</taxon>
        <taxon>Oribacterium</taxon>
    </lineage>
</organism>